<dbReference type="GO" id="GO:0009229">
    <property type="term" value="P:thiamine diphosphate biosynthetic process"/>
    <property type="evidence" value="ECO:0007669"/>
    <property type="project" value="UniProtKB-UniPathway"/>
</dbReference>
<name>A0A7K1ULV5_9MICC</name>
<evidence type="ECO:0000256" key="3">
    <source>
        <dbReference type="ARBA" id="ARBA00003848"/>
    </source>
</evidence>
<dbReference type="NCBIfam" id="TIGR00097">
    <property type="entry name" value="HMP-P_kinase"/>
    <property type="match status" value="1"/>
</dbReference>
<dbReference type="EC" id="2.7.4.7" evidence="11"/>
<keyword evidence="7 11" id="KW-0418">Kinase</keyword>
<evidence type="ECO:0000256" key="2">
    <source>
        <dbReference type="ARBA" id="ARBA00000565"/>
    </source>
</evidence>
<evidence type="ECO:0000313" key="12">
    <source>
        <dbReference type="Proteomes" id="UP000460157"/>
    </source>
</evidence>
<dbReference type="RefSeq" id="WP_157325333.1">
    <property type="nucleotide sequence ID" value="NZ_BMFX01000013.1"/>
</dbReference>
<dbReference type="EMBL" id="WRPM01000098">
    <property type="protein sequence ID" value="MVT27414.1"/>
    <property type="molecule type" value="Genomic_DNA"/>
</dbReference>
<dbReference type="AlphaFoldDB" id="A0A7K1ULV5"/>
<keyword evidence="5 11" id="KW-0808">Transferase</keyword>
<dbReference type="GO" id="GO:0005524">
    <property type="term" value="F:ATP binding"/>
    <property type="evidence" value="ECO:0007669"/>
    <property type="project" value="UniProtKB-KW"/>
</dbReference>
<comment type="catalytic activity">
    <reaction evidence="1">
        <text>4-amino-5-hydroxymethyl-2-methylpyrimidine + ATP = 4-amino-2-methyl-5-(phosphooxymethyl)pyrimidine + ADP + H(+)</text>
        <dbReference type="Rhea" id="RHEA:23096"/>
        <dbReference type="ChEBI" id="CHEBI:15378"/>
        <dbReference type="ChEBI" id="CHEBI:16892"/>
        <dbReference type="ChEBI" id="CHEBI:30616"/>
        <dbReference type="ChEBI" id="CHEBI:58354"/>
        <dbReference type="ChEBI" id="CHEBI:456216"/>
        <dbReference type="EC" id="2.7.1.49"/>
    </reaction>
</comment>
<keyword evidence="6" id="KW-0547">Nucleotide-binding</keyword>
<evidence type="ECO:0000313" key="11">
    <source>
        <dbReference type="EMBL" id="MVT27414.1"/>
    </source>
</evidence>
<dbReference type="GO" id="GO:0008902">
    <property type="term" value="F:hydroxymethylpyrimidine kinase activity"/>
    <property type="evidence" value="ECO:0007669"/>
    <property type="project" value="UniProtKB-EC"/>
</dbReference>
<comment type="catalytic activity">
    <reaction evidence="2">
        <text>4-amino-2-methyl-5-(phosphooxymethyl)pyrimidine + ATP = 4-amino-2-methyl-5-(diphosphooxymethyl)pyrimidine + ADP</text>
        <dbReference type="Rhea" id="RHEA:19893"/>
        <dbReference type="ChEBI" id="CHEBI:30616"/>
        <dbReference type="ChEBI" id="CHEBI:57841"/>
        <dbReference type="ChEBI" id="CHEBI:58354"/>
        <dbReference type="ChEBI" id="CHEBI:456216"/>
        <dbReference type="EC" id="2.7.4.7"/>
    </reaction>
</comment>
<feature type="domain" description="Pyridoxamine kinase/Phosphomethylpyrimidine kinase" evidence="10">
    <location>
        <begin position="15"/>
        <end position="282"/>
    </location>
</feature>
<evidence type="ECO:0000256" key="7">
    <source>
        <dbReference type="ARBA" id="ARBA00022777"/>
    </source>
</evidence>
<comment type="pathway">
    <text evidence="4">Cofactor biosynthesis; thiamine diphosphate biosynthesis; 4-amino-2-methyl-5-diphosphomethylpyrimidine from 5-amino-1-(5-phospho-D-ribosyl)imidazole: step 3/3.</text>
</comment>
<dbReference type="CDD" id="cd01169">
    <property type="entry name" value="HMPP_kinase"/>
    <property type="match status" value="1"/>
</dbReference>
<dbReference type="EC" id="2.7.1.49" evidence="11"/>
<gene>
    <name evidence="11" type="primary">thiD</name>
    <name evidence="11" type="ORF">GNZ21_13825</name>
</gene>
<dbReference type="OrthoDB" id="34166at2"/>
<dbReference type="PANTHER" id="PTHR20858:SF17">
    <property type="entry name" value="HYDROXYMETHYLPYRIMIDINE_PHOSPHOMETHYLPYRIMIDINE KINASE THI20-RELATED"/>
    <property type="match status" value="1"/>
</dbReference>
<dbReference type="Proteomes" id="UP000460157">
    <property type="component" value="Unassembled WGS sequence"/>
</dbReference>
<dbReference type="InterPro" id="IPR029056">
    <property type="entry name" value="Ribokinase-like"/>
</dbReference>
<reference evidence="11 12" key="1">
    <citation type="submission" date="2019-12" db="EMBL/GenBank/DDBJ databases">
        <title>Nesterenkonia muleiensis sp. nov., a novel actinobacterium isolated from sap of Populus euphratica.</title>
        <authorList>
            <person name="Wang R."/>
        </authorList>
    </citation>
    <scope>NUCLEOTIDE SEQUENCE [LARGE SCALE GENOMIC DNA]</scope>
    <source>
        <strain evidence="11 12">F10</strain>
    </source>
</reference>
<dbReference type="UniPathway" id="UPA00060">
    <property type="reaction ID" value="UER00138"/>
</dbReference>
<dbReference type="InterPro" id="IPR004399">
    <property type="entry name" value="HMP/HMP-P_kinase_dom"/>
</dbReference>
<evidence type="ECO:0000256" key="5">
    <source>
        <dbReference type="ARBA" id="ARBA00022679"/>
    </source>
</evidence>
<dbReference type="Pfam" id="PF08543">
    <property type="entry name" value="Phos_pyr_kin"/>
    <property type="match status" value="1"/>
</dbReference>
<sequence>MAASVPNILSIAGTDPTGGAGIQADLKSFAAHGGYGMSVVTALVAQNTQGVREIHAPPVQFLRAQLSAVSDDVTVHAAKTGMLGTTAIIDTVAQWWDETYRSTNNDAAGNSSPVTAPVLVVDPVMVATSGHRLLEAEAEASLIGFLHRADLITPNVPELAILAGAEPAGSSAELIRQAEQVADAHHTVVLAKGGHMNQPTVTDTLVFPAVAGRRAQAYSVSTPRVETTNTHGTGCSVSAAFAALRARGLDWEQSLDVVKEWMQRALEGAQRLDVGRGNGPINHFP</sequence>
<evidence type="ECO:0000256" key="6">
    <source>
        <dbReference type="ARBA" id="ARBA00022741"/>
    </source>
</evidence>
<evidence type="ECO:0000256" key="1">
    <source>
        <dbReference type="ARBA" id="ARBA00000151"/>
    </source>
</evidence>
<dbReference type="InterPro" id="IPR013749">
    <property type="entry name" value="PM/HMP-P_kinase-1"/>
</dbReference>
<evidence type="ECO:0000259" key="10">
    <source>
        <dbReference type="Pfam" id="PF08543"/>
    </source>
</evidence>
<keyword evidence="8" id="KW-0067">ATP-binding</keyword>
<protein>
    <submittedName>
        <fullName evidence="11">Bifunctional hydroxymethylpyrimidine kinase/phosphomethylpyrimidine kinase</fullName>
        <ecNumber evidence="11">2.7.1.49</ecNumber>
        <ecNumber evidence="11">2.7.4.7</ecNumber>
    </submittedName>
</protein>
<dbReference type="Gene3D" id="3.40.1190.20">
    <property type="match status" value="1"/>
</dbReference>
<organism evidence="11 12">
    <name type="scientific">Nesterenkonia alkaliphila</name>
    <dbReference type="NCBI Taxonomy" id="1463631"/>
    <lineage>
        <taxon>Bacteria</taxon>
        <taxon>Bacillati</taxon>
        <taxon>Actinomycetota</taxon>
        <taxon>Actinomycetes</taxon>
        <taxon>Micrococcales</taxon>
        <taxon>Micrococcaceae</taxon>
        <taxon>Nesterenkonia</taxon>
    </lineage>
</organism>
<dbReference type="FunFam" id="3.40.1190.20:FF:000003">
    <property type="entry name" value="Phosphomethylpyrimidine kinase ThiD"/>
    <property type="match status" value="1"/>
</dbReference>
<evidence type="ECO:0000256" key="9">
    <source>
        <dbReference type="ARBA" id="ARBA00022977"/>
    </source>
</evidence>
<keyword evidence="9" id="KW-0784">Thiamine biosynthesis</keyword>
<evidence type="ECO:0000256" key="4">
    <source>
        <dbReference type="ARBA" id="ARBA00004769"/>
    </source>
</evidence>
<keyword evidence="12" id="KW-1185">Reference proteome</keyword>
<comment type="caution">
    <text evidence="11">The sequence shown here is derived from an EMBL/GenBank/DDBJ whole genome shotgun (WGS) entry which is preliminary data.</text>
</comment>
<dbReference type="GO" id="GO:0008972">
    <property type="term" value="F:phosphomethylpyrimidine kinase activity"/>
    <property type="evidence" value="ECO:0007669"/>
    <property type="project" value="UniProtKB-EC"/>
</dbReference>
<proteinExistence type="predicted"/>
<dbReference type="PANTHER" id="PTHR20858">
    <property type="entry name" value="PHOSPHOMETHYLPYRIMIDINE KINASE"/>
    <property type="match status" value="1"/>
</dbReference>
<dbReference type="SUPFAM" id="SSF53613">
    <property type="entry name" value="Ribokinase-like"/>
    <property type="match status" value="1"/>
</dbReference>
<dbReference type="GO" id="GO:0005829">
    <property type="term" value="C:cytosol"/>
    <property type="evidence" value="ECO:0007669"/>
    <property type="project" value="TreeGrafter"/>
</dbReference>
<evidence type="ECO:0000256" key="8">
    <source>
        <dbReference type="ARBA" id="ARBA00022840"/>
    </source>
</evidence>
<accession>A0A7K1ULV5</accession>
<dbReference type="GO" id="GO:0009228">
    <property type="term" value="P:thiamine biosynthetic process"/>
    <property type="evidence" value="ECO:0007669"/>
    <property type="project" value="UniProtKB-KW"/>
</dbReference>
<comment type="function">
    <text evidence="3">Catalyzes the phosphorylation of hydroxymethylpyrimidine phosphate (HMP-P) to HMP-PP, and of HMP to HMP-P.</text>
</comment>